<proteinExistence type="predicted"/>
<dbReference type="SUPFAM" id="SSF56601">
    <property type="entry name" value="beta-lactamase/transpeptidase-like"/>
    <property type="match status" value="1"/>
</dbReference>
<evidence type="ECO:0000259" key="1">
    <source>
        <dbReference type="Pfam" id="PF13354"/>
    </source>
</evidence>
<feature type="domain" description="Beta-lactamase class A catalytic" evidence="1">
    <location>
        <begin position="89"/>
        <end position="353"/>
    </location>
</feature>
<dbReference type="InterPro" id="IPR012338">
    <property type="entry name" value="Beta-lactam/transpept-like"/>
</dbReference>
<comment type="caution">
    <text evidence="2">The sequence shown here is derived from an EMBL/GenBank/DDBJ whole genome shotgun (WGS) entry which is preliminary data.</text>
</comment>
<name>A0ABT1AV76_9FLAO</name>
<evidence type="ECO:0000313" key="3">
    <source>
        <dbReference type="Proteomes" id="UP001206312"/>
    </source>
</evidence>
<protein>
    <submittedName>
        <fullName evidence="2">Class A beta-lactamase-related serine hydrolase</fullName>
    </submittedName>
</protein>
<reference evidence="2 3" key="1">
    <citation type="submission" date="2022-06" db="EMBL/GenBank/DDBJ databases">
        <authorList>
            <person name="Xuan X."/>
        </authorList>
    </citation>
    <scope>NUCLEOTIDE SEQUENCE [LARGE SCALE GENOMIC DNA]</scope>
    <source>
        <strain evidence="2 3">2V75</strain>
    </source>
</reference>
<keyword evidence="2" id="KW-0378">Hydrolase</keyword>
<evidence type="ECO:0000313" key="2">
    <source>
        <dbReference type="EMBL" id="MCO5723963.1"/>
    </source>
</evidence>
<dbReference type="Proteomes" id="UP001206312">
    <property type="component" value="Unassembled WGS sequence"/>
</dbReference>
<dbReference type="Gene3D" id="3.40.710.10">
    <property type="entry name" value="DD-peptidase/beta-lactamase superfamily"/>
    <property type="match status" value="1"/>
</dbReference>
<dbReference type="EMBL" id="JAMXIB010000002">
    <property type="protein sequence ID" value="MCO5723963.1"/>
    <property type="molecule type" value="Genomic_DNA"/>
</dbReference>
<dbReference type="RefSeq" id="WP_252740337.1">
    <property type="nucleotide sequence ID" value="NZ_JAMXIB010000002.1"/>
</dbReference>
<sequence length="396" mass="44732">MIASPPVSIRLALTGPKRARTLWAAGALLLLSLGSCQKANPPEDPLAGILASENPAIARVMKDPGAYEVQVVYSRIRRESDSVRFTDYTFRADPNQYFYPASTAKFPVALAALEKLNEIDSLDRNTRYYIEGDSVEKTFARDIIEIFAVSDNHANNRLFEFLGQDDINRRIAGKGAGKAAIRHRLGFHRDDLFTQPLVFYLNDSLTTPSPPIGNSPPKPLEIKGVLKGRGWMDRDSLIPEPFDFSLKNYIPVTTLHGLMKRVIFPGNFPREQRFHLSREQYDFLLGSMKLIPREAGYDPELYPDGYCKFFLYGDTEDPIPEHIEIYNKVGFAYGTLTDCAYIKDTRSGVEFILTATILVNENGIFNDDQYEYDEIGLPFLAALGREVYAFELENKD</sequence>
<dbReference type="InterPro" id="IPR045155">
    <property type="entry name" value="Beta-lactam_cat"/>
</dbReference>
<keyword evidence="3" id="KW-1185">Reference proteome</keyword>
<dbReference type="Pfam" id="PF13354">
    <property type="entry name" value="Beta-lactamase2"/>
    <property type="match status" value="1"/>
</dbReference>
<gene>
    <name evidence="2" type="ORF">NG653_03785</name>
</gene>
<organism evidence="2 3">
    <name type="scientific">Robiginitalea marina</name>
    <dbReference type="NCBI Taxonomy" id="2954105"/>
    <lineage>
        <taxon>Bacteria</taxon>
        <taxon>Pseudomonadati</taxon>
        <taxon>Bacteroidota</taxon>
        <taxon>Flavobacteriia</taxon>
        <taxon>Flavobacteriales</taxon>
        <taxon>Flavobacteriaceae</taxon>
        <taxon>Robiginitalea</taxon>
    </lineage>
</organism>
<accession>A0ABT1AV76</accession>
<dbReference type="GO" id="GO:0016787">
    <property type="term" value="F:hydrolase activity"/>
    <property type="evidence" value="ECO:0007669"/>
    <property type="project" value="UniProtKB-KW"/>
</dbReference>